<name>A0A1V0SGW4_9VIRU</name>
<evidence type="ECO:0000313" key="1">
    <source>
        <dbReference type="EMBL" id="ARF10960.1"/>
    </source>
</evidence>
<sequence>MNKINNNYYKRSTKIELPEEYKKFLVDREILSLVNELPQSSLIAQLINILESRIYKYLTNPDLKDFDDKTKVKKLDPCIFNRIMECIFLLDFLNYQFSDIQRISILITIADLTSIKNNDNDNIHLVNKKNIKYDYDKQKINVLTTLIDNNYHTWIKLIFEINGKYEKLARMPFEGITFVVKDTIHKYYNSNSNYVMLNEKAFYHFLTYLYESIYKGKQLFFTLFYNNCFLNYKIDTIINNESKLVNNKSIEWHYFNNKKNLLEQADYKQILPKKKTIEYVEIDIKKQMEQILLNIINYCSYNTVIKNVAIIDDLITNHNYCFDIITGSLVNAKPLIILHLIKKLIEFEKYEQVKNIIMRCQNKYRTNAEEYDIIVLIIYDLLLTKYKDQELLDSLYNFDHIGSIYRYQMNNINIIHLPTHYYEKIIKFYDYDFNIKLFEISGNTKNDKFVKFCLPCLSLYLKHDKMTSKYLYKIYTTSNLDLINSVIDNYNVLPDSELLTNLCIHYNTHNHRNHLCDDCINIIKSIFTYKVFPQNDILNIIYQSNNQLNTKIASLLLNNGLTVTEENCVLLLHSKAITYNDLITHNIEFNENIYYKCYEKNALLYDTTDVGNISTIFKLRSICVEKPRTRVSKTKNKNNFVKLIKDKKILPDRYCYEFACYSKNTDIIEIFEKLKCVPTPLSIYYTLNKNSSDLLNREYKYYDTKIKYILCLAQNIQTQEYMNKPYSEFENFDEF</sequence>
<organism evidence="1">
    <name type="scientific">Hokovirus HKV1</name>
    <dbReference type="NCBI Taxonomy" id="1977638"/>
    <lineage>
        <taxon>Viruses</taxon>
        <taxon>Varidnaviria</taxon>
        <taxon>Bamfordvirae</taxon>
        <taxon>Nucleocytoviricota</taxon>
        <taxon>Megaviricetes</taxon>
        <taxon>Imitervirales</taxon>
        <taxon>Mimiviridae</taxon>
        <taxon>Klosneuvirinae</taxon>
        <taxon>Hokovirus</taxon>
    </lineage>
</organism>
<reference evidence="1" key="1">
    <citation type="journal article" date="2017" name="Science">
        <title>Giant viruses with an expanded complement of translation system components.</title>
        <authorList>
            <person name="Schulz F."/>
            <person name="Yutin N."/>
            <person name="Ivanova N.N."/>
            <person name="Ortega D.R."/>
            <person name="Lee T.K."/>
            <person name="Vierheilig J."/>
            <person name="Daims H."/>
            <person name="Horn M."/>
            <person name="Wagner M."/>
            <person name="Jensen G.J."/>
            <person name="Kyrpides N.C."/>
            <person name="Koonin E.V."/>
            <person name="Woyke T."/>
        </authorList>
    </citation>
    <scope>NUCLEOTIDE SEQUENCE</scope>
    <source>
        <strain evidence="1">HKV1</strain>
    </source>
</reference>
<protein>
    <submittedName>
        <fullName evidence="1">Uncharacterized protein</fullName>
    </submittedName>
</protein>
<dbReference type="EMBL" id="KY684105">
    <property type="protein sequence ID" value="ARF10960.1"/>
    <property type="molecule type" value="Genomic_DNA"/>
</dbReference>
<proteinExistence type="predicted"/>
<gene>
    <name evidence="1" type="ORF">Hokovirus_3_233</name>
</gene>
<accession>A0A1V0SGW4</accession>